<dbReference type="Proteomes" id="UP000274920">
    <property type="component" value="Unassembled WGS sequence"/>
</dbReference>
<proteinExistence type="predicted"/>
<dbReference type="AlphaFoldDB" id="A0A426DDZ0"/>
<reference evidence="1" key="1">
    <citation type="submission" date="2018-10" db="EMBL/GenBank/DDBJ databases">
        <title>Schaedlerella arabinophila gen. nov. sp. nov., isolated from the mouse intestinal tract and comparative analysis with the genome of the closely related altered Schaedler flora strain ASF502.</title>
        <authorList>
            <person name="Miyake S."/>
            <person name="Soh M."/>
            <person name="Seedorf H."/>
        </authorList>
    </citation>
    <scope>NUCLEOTIDE SEQUENCE [LARGE SCALE GENOMIC DNA]</scope>
    <source>
        <strain evidence="1">DSM 106076</strain>
    </source>
</reference>
<protein>
    <submittedName>
        <fullName evidence="1">Uncharacterized protein</fullName>
    </submittedName>
</protein>
<gene>
    <name evidence="1" type="ORF">EBB54_06370</name>
</gene>
<comment type="caution">
    <text evidence="1">The sequence shown here is derived from an EMBL/GenBank/DDBJ whole genome shotgun (WGS) entry which is preliminary data.</text>
</comment>
<keyword evidence="2" id="KW-1185">Reference proteome</keyword>
<accession>A0A426DDZ0</accession>
<organism evidence="1 2">
    <name type="scientific">Schaedlerella arabinosiphila</name>
    <dbReference type="NCBI Taxonomy" id="2044587"/>
    <lineage>
        <taxon>Bacteria</taxon>
        <taxon>Bacillati</taxon>
        <taxon>Bacillota</taxon>
        <taxon>Clostridia</taxon>
        <taxon>Lachnospirales</taxon>
        <taxon>Lachnospiraceae</taxon>
        <taxon>Schaedlerella</taxon>
    </lineage>
</organism>
<sequence length="80" mass="9410">MHKDTKWAKQIIAMQEEDGKWGSFHTLSVSSGRPITTEQALRRLERLGAEYMTGGGDDFYRKVGYEEGIHWLHWKKQRMI</sequence>
<evidence type="ECO:0000313" key="2">
    <source>
        <dbReference type="Proteomes" id="UP000274920"/>
    </source>
</evidence>
<dbReference type="RefSeq" id="WP_125126789.1">
    <property type="nucleotide sequence ID" value="NZ_RHJS01000002.1"/>
</dbReference>
<evidence type="ECO:0000313" key="1">
    <source>
        <dbReference type="EMBL" id="RRK31039.1"/>
    </source>
</evidence>
<name>A0A426DDZ0_9FIRM</name>
<dbReference type="EMBL" id="RHJS01000002">
    <property type="protein sequence ID" value="RRK31039.1"/>
    <property type="molecule type" value="Genomic_DNA"/>
</dbReference>